<evidence type="ECO:0000259" key="2">
    <source>
        <dbReference type="PROSITE" id="PS50887"/>
    </source>
</evidence>
<proteinExistence type="predicted"/>
<dbReference type="CDD" id="cd01949">
    <property type="entry name" value="GGDEF"/>
    <property type="match status" value="1"/>
</dbReference>
<feature type="transmembrane region" description="Helical" evidence="1">
    <location>
        <begin position="109"/>
        <end position="133"/>
    </location>
</feature>
<keyword evidence="1" id="KW-1133">Transmembrane helix</keyword>
<keyword evidence="4" id="KW-1185">Reference proteome</keyword>
<feature type="transmembrane region" description="Helical" evidence="1">
    <location>
        <begin position="145"/>
        <end position="170"/>
    </location>
</feature>
<dbReference type="GO" id="GO:0052621">
    <property type="term" value="F:diguanylate cyclase activity"/>
    <property type="evidence" value="ECO:0007669"/>
    <property type="project" value="TreeGrafter"/>
</dbReference>
<dbReference type="Proteomes" id="UP000250434">
    <property type="component" value="Chromosome"/>
</dbReference>
<protein>
    <recommendedName>
        <fullName evidence="2">GGDEF domain-containing protein</fullName>
    </recommendedName>
</protein>
<name>A0A344L291_9PSEU</name>
<dbReference type="GO" id="GO:1902201">
    <property type="term" value="P:negative regulation of bacterial-type flagellum-dependent cell motility"/>
    <property type="evidence" value="ECO:0007669"/>
    <property type="project" value="TreeGrafter"/>
</dbReference>
<feature type="transmembrane region" description="Helical" evidence="1">
    <location>
        <begin position="191"/>
        <end position="219"/>
    </location>
</feature>
<accession>A0A344L291</accession>
<feature type="transmembrane region" description="Helical" evidence="1">
    <location>
        <begin position="70"/>
        <end position="97"/>
    </location>
</feature>
<keyword evidence="1" id="KW-0472">Membrane</keyword>
<organism evidence="3 4">
    <name type="scientific">Amycolatopsis albispora</name>
    <dbReference type="NCBI Taxonomy" id="1804986"/>
    <lineage>
        <taxon>Bacteria</taxon>
        <taxon>Bacillati</taxon>
        <taxon>Actinomycetota</taxon>
        <taxon>Actinomycetes</taxon>
        <taxon>Pseudonocardiales</taxon>
        <taxon>Pseudonocardiaceae</taxon>
        <taxon>Amycolatopsis</taxon>
    </lineage>
</organism>
<dbReference type="InterPro" id="IPR000160">
    <property type="entry name" value="GGDEF_dom"/>
</dbReference>
<dbReference type="KEGG" id="aab:A4R43_06155"/>
<dbReference type="InterPro" id="IPR043128">
    <property type="entry name" value="Rev_trsase/Diguanyl_cyclase"/>
</dbReference>
<dbReference type="FunFam" id="3.30.70.270:FF:000001">
    <property type="entry name" value="Diguanylate cyclase domain protein"/>
    <property type="match status" value="1"/>
</dbReference>
<feature type="domain" description="GGDEF" evidence="2">
    <location>
        <begin position="264"/>
        <end position="402"/>
    </location>
</feature>
<dbReference type="InterPro" id="IPR050469">
    <property type="entry name" value="Diguanylate_Cyclase"/>
</dbReference>
<dbReference type="EMBL" id="CP015163">
    <property type="protein sequence ID" value="AXB42165.1"/>
    <property type="molecule type" value="Genomic_DNA"/>
</dbReference>
<sequence length="403" mass="43298">MLGYVLGVELTALLAVAGTLFLPHERIGGDGLGLAAALIALGMLSAEMTRGVERMRRQFADAPHVNMTSVWTMAAALLVPPALAAAVTVVLYLHLWWRSWRDAAGMHAFRVVFSACVVILSCTVVALLTTVLPGGGIPGFARPEGLFSIIAIIAVYWLVNSALVAMVICLSRGERSIRRLAGAWSENSLEIATLCVGVLVAALALWRPWLVVLVLPPLYVLHRSVLVRQLEYAATTDHKTGLLNASSWHSLAATEFERARRNGTEISVLMVDLDHFKHVNDELGHLVGDQVLRAVADLMRAEVRRYDLCGRFGGEEFVVLLPETGVAGAAEVAERIRVAIREHRMDEAAVGERAARLRLTVSIGAAACPQAGESVEDVLLAADNALFAAKSAGRDKVLSVGLP</sequence>
<dbReference type="PROSITE" id="PS50887">
    <property type="entry name" value="GGDEF"/>
    <property type="match status" value="1"/>
</dbReference>
<dbReference type="InterPro" id="IPR029787">
    <property type="entry name" value="Nucleotide_cyclase"/>
</dbReference>
<dbReference type="SUPFAM" id="SSF55073">
    <property type="entry name" value="Nucleotide cyclase"/>
    <property type="match status" value="1"/>
</dbReference>
<dbReference type="GO" id="GO:0005886">
    <property type="term" value="C:plasma membrane"/>
    <property type="evidence" value="ECO:0007669"/>
    <property type="project" value="TreeGrafter"/>
</dbReference>
<keyword evidence="1" id="KW-0812">Transmembrane</keyword>
<gene>
    <name evidence="3" type="ORF">A4R43_06155</name>
</gene>
<dbReference type="AlphaFoldDB" id="A0A344L291"/>
<feature type="transmembrane region" description="Helical" evidence="1">
    <location>
        <begin position="6"/>
        <end position="24"/>
    </location>
</feature>
<dbReference type="SMART" id="SM00267">
    <property type="entry name" value="GGDEF"/>
    <property type="match status" value="1"/>
</dbReference>
<dbReference type="NCBIfam" id="TIGR00254">
    <property type="entry name" value="GGDEF"/>
    <property type="match status" value="1"/>
</dbReference>
<evidence type="ECO:0000256" key="1">
    <source>
        <dbReference type="SAM" id="Phobius"/>
    </source>
</evidence>
<dbReference type="Pfam" id="PF00990">
    <property type="entry name" value="GGDEF"/>
    <property type="match status" value="1"/>
</dbReference>
<dbReference type="GO" id="GO:0043709">
    <property type="term" value="P:cell adhesion involved in single-species biofilm formation"/>
    <property type="evidence" value="ECO:0007669"/>
    <property type="project" value="TreeGrafter"/>
</dbReference>
<evidence type="ECO:0000313" key="4">
    <source>
        <dbReference type="Proteomes" id="UP000250434"/>
    </source>
</evidence>
<evidence type="ECO:0000313" key="3">
    <source>
        <dbReference type="EMBL" id="AXB42165.1"/>
    </source>
</evidence>
<reference evidence="3 4" key="1">
    <citation type="submission" date="2016-04" db="EMBL/GenBank/DDBJ databases">
        <title>Complete genome sequence and analysis of deep-sea sediment isolate, Amycolatopsis sp. WP1.</title>
        <authorList>
            <person name="Wang H."/>
            <person name="Chen S."/>
            <person name="Wu Q."/>
        </authorList>
    </citation>
    <scope>NUCLEOTIDE SEQUENCE [LARGE SCALE GENOMIC DNA]</scope>
    <source>
        <strain evidence="3 4">WP1</strain>
    </source>
</reference>
<dbReference type="PANTHER" id="PTHR45138:SF9">
    <property type="entry name" value="DIGUANYLATE CYCLASE DGCM-RELATED"/>
    <property type="match status" value="1"/>
</dbReference>
<dbReference type="PANTHER" id="PTHR45138">
    <property type="entry name" value="REGULATORY COMPONENTS OF SENSORY TRANSDUCTION SYSTEM"/>
    <property type="match status" value="1"/>
</dbReference>
<dbReference type="Gene3D" id="3.30.70.270">
    <property type="match status" value="1"/>
</dbReference>